<dbReference type="InterPro" id="IPR036271">
    <property type="entry name" value="Tet_transcr_reg_TetR-rel_C_sf"/>
</dbReference>
<keyword evidence="5" id="KW-1185">Reference proteome</keyword>
<dbReference type="STRING" id="768670.Calni_0570"/>
<dbReference type="GO" id="GO:0003677">
    <property type="term" value="F:DNA binding"/>
    <property type="evidence" value="ECO:0007669"/>
    <property type="project" value="UniProtKB-UniRule"/>
</dbReference>
<dbReference type="InterPro" id="IPR009057">
    <property type="entry name" value="Homeodomain-like_sf"/>
</dbReference>
<dbReference type="InterPro" id="IPR039536">
    <property type="entry name" value="TetR_C_Proteobacteria"/>
</dbReference>
<dbReference type="RefSeq" id="WP_013450696.1">
    <property type="nucleotide sequence ID" value="NC_014758.1"/>
</dbReference>
<name>E4TFL5_CALNY</name>
<keyword evidence="1 2" id="KW-0238">DNA-binding</keyword>
<dbReference type="Pfam" id="PF00440">
    <property type="entry name" value="TetR_N"/>
    <property type="match status" value="1"/>
</dbReference>
<evidence type="ECO:0000313" key="5">
    <source>
        <dbReference type="Proteomes" id="UP000007039"/>
    </source>
</evidence>
<dbReference type="EMBL" id="CP002347">
    <property type="protein sequence ID" value="ADR18483.1"/>
    <property type="molecule type" value="Genomic_DNA"/>
</dbReference>
<evidence type="ECO:0000313" key="4">
    <source>
        <dbReference type="EMBL" id="ADR18483.1"/>
    </source>
</evidence>
<accession>E4TFL5</accession>
<dbReference type="PROSITE" id="PS50977">
    <property type="entry name" value="HTH_TETR_2"/>
    <property type="match status" value="1"/>
</dbReference>
<dbReference type="PANTHER" id="PTHR43479:SF11">
    <property type="entry name" value="ACREF_ENVCD OPERON REPRESSOR-RELATED"/>
    <property type="match status" value="1"/>
</dbReference>
<feature type="domain" description="HTH tetR-type" evidence="3">
    <location>
        <begin position="4"/>
        <end position="64"/>
    </location>
</feature>
<evidence type="ECO:0000256" key="2">
    <source>
        <dbReference type="PROSITE-ProRule" id="PRU00335"/>
    </source>
</evidence>
<proteinExistence type="predicted"/>
<feature type="DNA-binding region" description="H-T-H motif" evidence="2">
    <location>
        <begin position="27"/>
        <end position="46"/>
    </location>
</feature>
<dbReference type="KEGG" id="cni:Calni_0570"/>
<dbReference type="PRINTS" id="PR00455">
    <property type="entry name" value="HTHTETR"/>
</dbReference>
<reference key="1">
    <citation type="submission" date="2010-11" db="EMBL/GenBank/DDBJ databases">
        <title>The complete genome of chromosome of Calditerrivibrio nitroreducens DSM 19672.</title>
        <authorList>
            <consortium name="US DOE Joint Genome Institute (JGI-PGF)"/>
            <person name="Lucas S."/>
            <person name="Copeland A."/>
            <person name="Lapidus A."/>
            <person name="Bruce D."/>
            <person name="Goodwin L."/>
            <person name="Pitluck S."/>
            <person name="Kyrpides N."/>
            <person name="Mavromatis K."/>
            <person name="Ivanova N."/>
            <person name="Mikhailova N."/>
            <person name="Zeytun A."/>
            <person name="Brettin T."/>
            <person name="Detter J.C."/>
            <person name="Tapia R."/>
            <person name="Han C."/>
            <person name="Land M."/>
            <person name="Hauser L."/>
            <person name="Markowitz V."/>
            <person name="Cheng J.-F."/>
            <person name="Hugenholtz P."/>
            <person name="Woyke T."/>
            <person name="Wu D."/>
            <person name="Spring S."/>
            <person name="Schroeder M."/>
            <person name="Brambilla E."/>
            <person name="Klenk H.-P."/>
            <person name="Eisen J.A."/>
        </authorList>
    </citation>
    <scope>NUCLEOTIDE SEQUENCE [LARGE SCALE GENOMIC DNA]</scope>
    <source>
        <strain>DSM 19672</strain>
    </source>
</reference>
<evidence type="ECO:0000259" key="3">
    <source>
        <dbReference type="PROSITE" id="PS50977"/>
    </source>
</evidence>
<dbReference type="eggNOG" id="COG1309">
    <property type="taxonomic scope" value="Bacteria"/>
</dbReference>
<dbReference type="SUPFAM" id="SSF48498">
    <property type="entry name" value="Tetracyclin repressor-like, C-terminal domain"/>
    <property type="match status" value="1"/>
</dbReference>
<dbReference type="Pfam" id="PF14246">
    <property type="entry name" value="TetR_C_7"/>
    <property type="match status" value="1"/>
</dbReference>
<dbReference type="InterPro" id="IPR001647">
    <property type="entry name" value="HTH_TetR"/>
</dbReference>
<reference evidence="4 5" key="2">
    <citation type="journal article" date="2011" name="Stand. Genomic Sci.">
        <title>Complete genome sequence of Calditerrivibrio nitroreducens type strain (Yu37-1).</title>
        <authorList>
            <person name="Pitluck S."/>
            <person name="Sikorski J."/>
            <person name="Zeytun A."/>
            <person name="Lapidus A."/>
            <person name="Nolan M."/>
            <person name="Lucas S."/>
            <person name="Hammon N."/>
            <person name="Deshpande S."/>
            <person name="Cheng J.F."/>
            <person name="Tapia R."/>
            <person name="Han C."/>
            <person name="Goodwin L."/>
            <person name="Liolios K."/>
            <person name="Pagani I."/>
            <person name="Ivanova N."/>
            <person name="Mavromatis K."/>
            <person name="Pati A."/>
            <person name="Chen A."/>
            <person name="Palaniappan K."/>
            <person name="Hauser L."/>
            <person name="Chang Y.J."/>
            <person name="Jeffries C.D."/>
            <person name="Detter J.C."/>
            <person name="Brambilla E."/>
            <person name="Djao O.D."/>
            <person name="Rohde M."/>
            <person name="Spring S."/>
            <person name="Goker M."/>
            <person name="Woyke T."/>
            <person name="Bristow J."/>
            <person name="Eisen J.A."/>
            <person name="Markowitz V."/>
            <person name="Hugenholtz P."/>
            <person name="Kyrpides N.C."/>
            <person name="Klenk H.P."/>
            <person name="Land M."/>
        </authorList>
    </citation>
    <scope>NUCLEOTIDE SEQUENCE [LARGE SCALE GENOMIC DNA]</scope>
    <source>
        <strain evidence="5">DSM 19672 / NBRC 101217 / Yu37-1</strain>
    </source>
</reference>
<dbReference type="AlphaFoldDB" id="E4TFL5"/>
<dbReference type="HOGENOM" id="CLU_069356_27_3_0"/>
<dbReference type="Gene3D" id="1.10.10.60">
    <property type="entry name" value="Homeodomain-like"/>
    <property type="match status" value="1"/>
</dbReference>
<dbReference type="SUPFAM" id="SSF46689">
    <property type="entry name" value="Homeodomain-like"/>
    <property type="match status" value="1"/>
</dbReference>
<dbReference type="PANTHER" id="PTHR43479">
    <property type="entry name" value="ACREF/ENVCD OPERON REPRESSOR-RELATED"/>
    <property type="match status" value="1"/>
</dbReference>
<organism evidence="4 5">
    <name type="scientific">Calditerrivibrio nitroreducens (strain DSM 19672 / NBRC 101217 / Yu37-1)</name>
    <dbReference type="NCBI Taxonomy" id="768670"/>
    <lineage>
        <taxon>Bacteria</taxon>
        <taxon>Pseudomonadati</taxon>
        <taxon>Deferribacterota</taxon>
        <taxon>Deferribacteres</taxon>
        <taxon>Deferribacterales</taxon>
        <taxon>Calditerrivibrionaceae</taxon>
    </lineage>
</organism>
<evidence type="ECO:0000256" key="1">
    <source>
        <dbReference type="ARBA" id="ARBA00023125"/>
    </source>
</evidence>
<dbReference type="Gene3D" id="1.10.357.10">
    <property type="entry name" value="Tetracycline Repressor, domain 2"/>
    <property type="match status" value="1"/>
</dbReference>
<gene>
    <name evidence="4" type="ordered locus">Calni_0570</name>
</gene>
<protein>
    <submittedName>
        <fullName evidence="4">Transcriptional regulator, TetR family</fullName>
    </submittedName>
</protein>
<dbReference type="Proteomes" id="UP000007039">
    <property type="component" value="Chromosome"/>
</dbReference>
<dbReference type="InterPro" id="IPR050624">
    <property type="entry name" value="HTH-type_Tx_Regulator"/>
</dbReference>
<sequence>MDIVNTKDKIVKAAYDCFSEKGYNATTTKEIAKTAGVSEVTLFRYFSTKSDIFKEMLKRYSFLPVLYEIKIESDGIDLQNTLKIIALKFYNTLLERKNFVKIMLSEINQYSEEIIDIYSSFIEELDSMLISILKAKSYDFKLKNLDLKITARGFIGMVYSFFLTNEIFLQKKVDDNELNDVIDAFVEIFLNGIKE</sequence>